<evidence type="ECO:0000259" key="2">
    <source>
        <dbReference type="PROSITE" id="PS51184"/>
    </source>
</evidence>
<feature type="compositionally biased region" description="Basic residues" evidence="1">
    <location>
        <begin position="804"/>
        <end position="813"/>
    </location>
</feature>
<feature type="region of interest" description="Disordered" evidence="1">
    <location>
        <begin position="353"/>
        <end position="372"/>
    </location>
</feature>
<feature type="region of interest" description="Disordered" evidence="1">
    <location>
        <begin position="759"/>
        <end position="813"/>
    </location>
</feature>
<keyword evidence="4" id="KW-1185">Reference proteome</keyword>
<feature type="region of interest" description="Disordered" evidence="1">
    <location>
        <begin position="131"/>
        <end position="187"/>
    </location>
</feature>
<dbReference type="InterPro" id="IPR014710">
    <property type="entry name" value="RmlC-like_jellyroll"/>
</dbReference>
<evidence type="ECO:0000313" key="4">
    <source>
        <dbReference type="Proteomes" id="UP000245768"/>
    </source>
</evidence>
<organism evidence="3 4">
    <name type="scientific">Acaromyces ingoldii</name>
    <dbReference type="NCBI Taxonomy" id="215250"/>
    <lineage>
        <taxon>Eukaryota</taxon>
        <taxon>Fungi</taxon>
        <taxon>Dikarya</taxon>
        <taxon>Basidiomycota</taxon>
        <taxon>Ustilaginomycotina</taxon>
        <taxon>Exobasidiomycetes</taxon>
        <taxon>Exobasidiales</taxon>
        <taxon>Cryptobasidiaceae</taxon>
        <taxon>Acaromyces</taxon>
    </lineage>
</organism>
<feature type="compositionally biased region" description="Basic residues" evidence="1">
    <location>
        <begin position="422"/>
        <end position="431"/>
    </location>
</feature>
<name>A0A316YYI0_9BASI</name>
<dbReference type="EMBL" id="KZ819634">
    <property type="protein sequence ID" value="PWN93143.1"/>
    <property type="molecule type" value="Genomic_DNA"/>
</dbReference>
<dbReference type="SMART" id="SM00558">
    <property type="entry name" value="JmjC"/>
    <property type="match status" value="1"/>
</dbReference>
<sequence>MAKAGARGQFNLAASTVTEDYIGYLPEREEGIARAAVEDLDADELWRRFVSVRRPVLIDGLAQDDSWAGQRWTDLEHLRSVAGSTQVKIEPIDAERQHFGTNAKRTQVRLDEFLDILKDPDQAGKWYMTTQYVDDEEERSSEEMSRRSDVNGGDSDSAEEDEEATGSEDDYGDGLPHVDLDLSLPPPTDALANEFPLPGPKLMGNLVLQQCNLWMGNGASGKSSGLHHDFHDNLYMLLSGRKRFLIWPPLAHRWLEPVGKLDRVHTNGLIEYDLPQQPPLRPDGLTMGEAAAWLLRARVRAMHVADEKAAQAAGEAGRTRATRKGKGRQTAEQQEALERLREAEAQVLLLQLQEEEDSDDDDEVPDWSDLDSDDLLAGLSQEEDEDDEDDDGEEEGEDGEDDEESEGEEEEGDESSPSGQARRGKGGKRQRSPPLKIPKGGLPGGLRGRLDARPGEVEEDDWDSEGEHEHFGLDEEDDDLEDGVDMVAAIDNRIAMVARLMSDSDEDEEIRGRPPDAEGESEEADDDDDNDDDDDDENEDEDEEEDEEEEINGFPVAAAEADESGSEWSNAEDGEATLDALARLQAEGVDVDLDEEDPMSFSKITPKALHWYFQVPDDPAASVEEQQKANKAFQDEHGRKPIKQRPLFPRPGCPPPVEVHLKPGQMLYLPASWYHEVTSYSEAPAKGSSSDPPAVHMALNYWFHPPSALSRRGEGGSSTGKKASSNTRDNTLSSLGTAVSPYLDPEVWDEVRTSVQEKIDEIRGRKGKSNGEVTASTTSPKATREKKKRKATEEQSEEDEALSKKVKGPRKFS</sequence>
<evidence type="ECO:0000313" key="3">
    <source>
        <dbReference type="EMBL" id="PWN93143.1"/>
    </source>
</evidence>
<reference evidence="3" key="1">
    <citation type="journal article" date="2018" name="Mol. Biol. Evol.">
        <title>Broad Genomic Sampling Reveals a Smut Pathogenic Ancestry of the Fungal Clade Ustilaginomycotina.</title>
        <authorList>
            <person name="Kijpornyongpan T."/>
            <person name="Mondo S.J."/>
            <person name="Barry K."/>
            <person name="Sandor L."/>
            <person name="Lee J."/>
            <person name="Lipzen A."/>
            <person name="Pangilinan J."/>
            <person name="LaButti K."/>
            <person name="Hainaut M."/>
            <person name="Henrissat B."/>
            <person name="Grigoriev I.V."/>
            <person name="Spatafora J.W."/>
            <person name="Aime M.C."/>
        </authorList>
    </citation>
    <scope>NUCLEOTIDE SEQUENCE [LARGE SCALE GENOMIC DNA]</scope>
    <source>
        <strain evidence="3">MCA 4198</strain>
    </source>
</reference>
<feature type="region of interest" description="Disordered" evidence="1">
    <location>
        <begin position="706"/>
        <end position="747"/>
    </location>
</feature>
<dbReference type="Pfam" id="PF13621">
    <property type="entry name" value="Cupin_8"/>
    <property type="match status" value="2"/>
</dbReference>
<dbReference type="InterPro" id="IPR041667">
    <property type="entry name" value="Cupin_8"/>
</dbReference>
<dbReference type="Gene3D" id="2.60.120.650">
    <property type="entry name" value="Cupin"/>
    <property type="match status" value="1"/>
</dbReference>
<dbReference type="InParanoid" id="A0A316YYI0"/>
<dbReference type="PANTHER" id="PTHR12461:SF100">
    <property type="entry name" value="JMJC DOMAIN-CONTAINING PROTEIN 4"/>
    <property type="match status" value="1"/>
</dbReference>
<dbReference type="PANTHER" id="PTHR12461">
    <property type="entry name" value="HYPOXIA-INDUCIBLE FACTOR 1 ALPHA INHIBITOR-RELATED"/>
    <property type="match status" value="1"/>
</dbReference>
<feature type="compositionally biased region" description="Acidic residues" evidence="1">
    <location>
        <begin position="381"/>
        <end position="414"/>
    </location>
</feature>
<protein>
    <submittedName>
        <fullName evidence="3">Clavaminate synthase-like protein</fullName>
    </submittedName>
</protein>
<feature type="region of interest" description="Disordered" evidence="1">
    <location>
        <begin position="499"/>
        <end position="578"/>
    </location>
</feature>
<feature type="compositionally biased region" description="Acidic residues" evidence="1">
    <location>
        <begin position="517"/>
        <end position="551"/>
    </location>
</feature>
<dbReference type="OrthoDB" id="415358at2759"/>
<gene>
    <name evidence="3" type="ORF">FA10DRAFT_282807</name>
</gene>
<feature type="compositionally biased region" description="Polar residues" evidence="1">
    <location>
        <begin position="719"/>
        <end position="737"/>
    </location>
</feature>
<dbReference type="RefSeq" id="XP_025380341.1">
    <property type="nucleotide sequence ID" value="XM_025523796.1"/>
</dbReference>
<dbReference type="Proteomes" id="UP000245768">
    <property type="component" value="Unassembled WGS sequence"/>
</dbReference>
<dbReference type="InterPro" id="IPR003347">
    <property type="entry name" value="JmjC_dom"/>
</dbReference>
<dbReference type="SUPFAM" id="SSF51197">
    <property type="entry name" value="Clavaminate synthase-like"/>
    <property type="match status" value="2"/>
</dbReference>
<feature type="region of interest" description="Disordered" evidence="1">
    <location>
        <begin position="380"/>
        <end position="486"/>
    </location>
</feature>
<dbReference type="Gene3D" id="2.60.120.10">
    <property type="entry name" value="Jelly Rolls"/>
    <property type="match status" value="1"/>
</dbReference>
<evidence type="ECO:0000256" key="1">
    <source>
        <dbReference type="SAM" id="MobiDB-lite"/>
    </source>
</evidence>
<dbReference type="GeneID" id="37045712"/>
<feature type="region of interest" description="Disordered" evidence="1">
    <location>
        <begin position="309"/>
        <end position="334"/>
    </location>
</feature>
<dbReference type="AlphaFoldDB" id="A0A316YYI0"/>
<proteinExistence type="predicted"/>
<feature type="compositionally biased region" description="Polar residues" evidence="1">
    <location>
        <begin position="771"/>
        <end position="780"/>
    </location>
</feature>
<feature type="domain" description="JmjC" evidence="2">
    <location>
        <begin position="173"/>
        <end position="714"/>
    </location>
</feature>
<dbReference type="PROSITE" id="PS51184">
    <property type="entry name" value="JMJC"/>
    <property type="match status" value="1"/>
</dbReference>
<feature type="compositionally biased region" description="Acidic residues" evidence="1">
    <location>
        <begin position="474"/>
        <end position="484"/>
    </location>
</feature>
<feature type="compositionally biased region" description="Basic and acidic residues" evidence="1">
    <location>
        <begin position="630"/>
        <end position="639"/>
    </location>
</feature>
<accession>A0A316YYI0</accession>
<feature type="compositionally biased region" description="Acidic residues" evidence="1">
    <location>
        <begin position="560"/>
        <end position="576"/>
    </location>
</feature>
<dbReference type="STRING" id="215250.A0A316YYI0"/>
<feature type="region of interest" description="Disordered" evidence="1">
    <location>
        <begin position="630"/>
        <end position="656"/>
    </location>
</feature>
<feature type="compositionally biased region" description="Acidic residues" evidence="1">
    <location>
        <begin position="156"/>
        <end position="172"/>
    </location>
</feature>